<dbReference type="AlphaFoldDB" id="A0A918IN84"/>
<dbReference type="Proteomes" id="UP000634668">
    <property type="component" value="Unassembled WGS sequence"/>
</dbReference>
<organism evidence="1 2">
    <name type="scientific">Arenibacter certesii</name>
    <dbReference type="NCBI Taxonomy" id="228955"/>
    <lineage>
        <taxon>Bacteria</taxon>
        <taxon>Pseudomonadati</taxon>
        <taxon>Bacteroidota</taxon>
        <taxon>Flavobacteriia</taxon>
        <taxon>Flavobacteriales</taxon>
        <taxon>Flavobacteriaceae</taxon>
        <taxon>Arenibacter</taxon>
    </lineage>
</organism>
<evidence type="ECO:0000313" key="2">
    <source>
        <dbReference type="Proteomes" id="UP000634668"/>
    </source>
</evidence>
<reference evidence="1" key="1">
    <citation type="journal article" date="2014" name="Int. J. Syst. Evol. Microbiol.">
        <title>Complete genome sequence of Corynebacterium casei LMG S-19264T (=DSM 44701T), isolated from a smear-ripened cheese.</title>
        <authorList>
            <consortium name="US DOE Joint Genome Institute (JGI-PGF)"/>
            <person name="Walter F."/>
            <person name="Albersmeier A."/>
            <person name="Kalinowski J."/>
            <person name="Ruckert C."/>
        </authorList>
    </citation>
    <scope>NUCLEOTIDE SEQUENCE</scope>
    <source>
        <strain evidence="1">KCTC 12113</strain>
    </source>
</reference>
<name>A0A918IN84_9FLAO</name>
<sequence length="254" mass="28555">MLNGAIFGQTFGEKNLEGRVYSSDGDVAATHVLNTTTKRAAITNMDGFFTIGVHLNDTLVFSAVQYRKKTMVVTAAILESKFISVALEETNIVLDEVVVTPYNLTGDLNRDMKRLNVPPPVTASGLGLPNSNVKPLTQSERLLREASMGPLTLGTFTSIPFNPLINAITGRTKMLKKRVARDEDYARTERVKQFYPDSVFVQVLKIPESKVDDFLYFCEVDPAFDPVVDTKDKLKIWDYFKSRSVEYRRENEVE</sequence>
<accession>A0A918IN84</accession>
<protein>
    <recommendedName>
        <fullName evidence="3">Carboxypeptidase-like regulatory domain-containing protein</fullName>
    </recommendedName>
</protein>
<reference evidence="1" key="2">
    <citation type="submission" date="2020-09" db="EMBL/GenBank/DDBJ databases">
        <authorList>
            <person name="Sun Q."/>
            <person name="Kim S."/>
        </authorList>
    </citation>
    <scope>NUCLEOTIDE SEQUENCE</scope>
    <source>
        <strain evidence="1">KCTC 12113</strain>
    </source>
</reference>
<dbReference type="Pfam" id="PF13715">
    <property type="entry name" value="CarbopepD_reg_2"/>
    <property type="match status" value="1"/>
</dbReference>
<evidence type="ECO:0000313" key="1">
    <source>
        <dbReference type="EMBL" id="GGW23155.1"/>
    </source>
</evidence>
<comment type="caution">
    <text evidence="1">The sequence shown here is derived from an EMBL/GenBank/DDBJ whole genome shotgun (WGS) entry which is preliminary data.</text>
</comment>
<keyword evidence="2" id="KW-1185">Reference proteome</keyword>
<dbReference type="InterPro" id="IPR008969">
    <property type="entry name" value="CarboxyPept-like_regulatory"/>
</dbReference>
<evidence type="ECO:0008006" key="3">
    <source>
        <dbReference type="Google" id="ProtNLM"/>
    </source>
</evidence>
<dbReference type="SUPFAM" id="SSF49464">
    <property type="entry name" value="Carboxypeptidase regulatory domain-like"/>
    <property type="match status" value="1"/>
</dbReference>
<gene>
    <name evidence="1" type="ORF">GCM10007383_03990</name>
</gene>
<proteinExistence type="predicted"/>
<dbReference type="EMBL" id="BMWP01000002">
    <property type="protein sequence ID" value="GGW23155.1"/>
    <property type="molecule type" value="Genomic_DNA"/>
</dbReference>